<dbReference type="InterPro" id="IPR007969">
    <property type="entry name" value="DUF732"/>
</dbReference>
<sequence length="60" mass="6044">MAPGGDNDLVALGHAICVDRKAGATPDEIAQEIRPELSSVGIAFADATGIVSAAESTYCP</sequence>
<name>A0ABV4C6E0_9MYCO</name>
<proteinExistence type="predicted"/>
<feature type="domain" description="DUF732" evidence="1">
    <location>
        <begin position="5"/>
        <end position="60"/>
    </location>
</feature>
<gene>
    <name evidence="2" type="ORF">AB8998_22300</name>
</gene>
<keyword evidence="3" id="KW-1185">Reference proteome</keyword>
<dbReference type="Pfam" id="PF05305">
    <property type="entry name" value="DUF732"/>
    <property type="match status" value="1"/>
</dbReference>
<organism evidence="2 3">
    <name type="scientific">Mycobacterium servetii</name>
    <dbReference type="NCBI Taxonomy" id="3237418"/>
    <lineage>
        <taxon>Bacteria</taxon>
        <taxon>Bacillati</taxon>
        <taxon>Actinomycetota</taxon>
        <taxon>Actinomycetes</taxon>
        <taxon>Mycobacteriales</taxon>
        <taxon>Mycobacteriaceae</taxon>
        <taxon>Mycobacterium</taxon>
    </lineage>
</organism>
<evidence type="ECO:0000313" key="2">
    <source>
        <dbReference type="EMBL" id="MEY8017512.1"/>
    </source>
</evidence>
<evidence type="ECO:0000259" key="1">
    <source>
        <dbReference type="Pfam" id="PF05305"/>
    </source>
</evidence>
<dbReference type="RefSeq" id="WP_369739783.1">
    <property type="nucleotide sequence ID" value="NZ_JBGEDP010000001.1"/>
</dbReference>
<dbReference type="EMBL" id="JBGEDP010000001">
    <property type="protein sequence ID" value="MEY8017512.1"/>
    <property type="molecule type" value="Genomic_DNA"/>
</dbReference>
<comment type="caution">
    <text evidence="2">The sequence shown here is derived from an EMBL/GenBank/DDBJ whole genome shotgun (WGS) entry which is preliminary data.</text>
</comment>
<reference evidence="2 3" key="1">
    <citation type="submission" date="2024-08" db="EMBL/GenBank/DDBJ databases">
        <title>Mycobacterium servetensis sp. nov., a novel rapid-growing mycobacterial species recovered from a human patient in Zaragoza, Spain.</title>
        <authorList>
            <person name="Tristancho-Baro A.I."/>
            <person name="Buenestado-Serrano S."/>
            <person name="Garcia De Viedma D."/>
            <person name="Milagro-Beamonte A."/>
            <person name="Burillo N."/>
            <person name="Sanz S."/>
            <person name="Lopez-Calleja A.I."/>
            <person name="Penas-Utrilla D."/>
            <person name="Guardingo M."/>
            <person name="Garcia M.J."/>
            <person name="Vinuelas-Bayon J."/>
        </authorList>
    </citation>
    <scope>NUCLEOTIDE SEQUENCE [LARGE SCALE GENOMIC DNA]</scope>
    <source>
        <strain evidence="3">HUMS_12744610</strain>
    </source>
</reference>
<dbReference type="Proteomes" id="UP001564760">
    <property type="component" value="Unassembled WGS sequence"/>
</dbReference>
<protein>
    <submittedName>
        <fullName evidence="2">DUF732 domain-containing protein</fullName>
    </submittedName>
</protein>
<accession>A0ABV4C6E0</accession>
<evidence type="ECO:0000313" key="3">
    <source>
        <dbReference type="Proteomes" id="UP001564760"/>
    </source>
</evidence>